<dbReference type="GO" id="GO:0030313">
    <property type="term" value="C:cell envelope"/>
    <property type="evidence" value="ECO:0007669"/>
    <property type="project" value="UniProtKB-SubCell"/>
</dbReference>
<protein>
    <submittedName>
        <fullName evidence="7">Unannotated protein</fullName>
    </submittedName>
</protein>
<keyword evidence="5" id="KW-0472">Membrane</keyword>
<keyword evidence="3" id="KW-0732">Signal</keyword>
<accession>A0A6J6B5F2</accession>
<dbReference type="InterPro" id="IPR014756">
    <property type="entry name" value="Ig_E-set"/>
</dbReference>
<evidence type="ECO:0000256" key="5">
    <source>
        <dbReference type="SAM" id="Phobius"/>
    </source>
</evidence>
<evidence type="ECO:0000256" key="1">
    <source>
        <dbReference type="ARBA" id="ARBA00004196"/>
    </source>
</evidence>
<dbReference type="Gene3D" id="2.60.40.1220">
    <property type="match status" value="1"/>
</dbReference>
<dbReference type="GO" id="GO:0046688">
    <property type="term" value="P:response to copper ion"/>
    <property type="evidence" value="ECO:0007669"/>
    <property type="project" value="InterPro"/>
</dbReference>
<name>A0A6J6B5F2_9ZZZZ</name>
<keyword evidence="5" id="KW-0812">Transmembrane</keyword>
<sequence length="195" mass="20687">MRPVKNALAVLAVFLFLIFQTNPSFAHTEVDSTSPAAGETVAPGEQVVSVQFTDKILELANSTEILVVDPSGNEVHADCSGVEENRIYTNAFLPTEGDYEVTWRTLAEDGHPISGKFSFSVSGNAETEYTTPACATDTPTTEPTPTVIATPPASEPKTAANTFDALSPFVGSGLAVVGVAVVAWLLFRRSRKPKA</sequence>
<dbReference type="PANTHER" id="PTHR34820:SF4">
    <property type="entry name" value="INNER MEMBRANE PROTEIN YEBZ"/>
    <property type="match status" value="1"/>
</dbReference>
<proteinExistence type="predicted"/>
<keyword evidence="4" id="KW-0186">Copper</keyword>
<evidence type="ECO:0000259" key="6">
    <source>
        <dbReference type="Pfam" id="PF04234"/>
    </source>
</evidence>
<dbReference type="SUPFAM" id="SSF81296">
    <property type="entry name" value="E set domains"/>
    <property type="match status" value="1"/>
</dbReference>
<dbReference type="InterPro" id="IPR032694">
    <property type="entry name" value="CopC/D"/>
</dbReference>
<gene>
    <name evidence="7" type="ORF">UFOPK1433_00113</name>
</gene>
<feature type="transmembrane region" description="Helical" evidence="5">
    <location>
        <begin position="165"/>
        <end position="187"/>
    </location>
</feature>
<dbReference type="Pfam" id="PF04234">
    <property type="entry name" value="CopC"/>
    <property type="match status" value="1"/>
</dbReference>
<evidence type="ECO:0000256" key="4">
    <source>
        <dbReference type="ARBA" id="ARBA00023008"/>
    </source>
</evidence>
<dbReference type="InterPro" id="IPR014755">
    <property type="entry name" value="Cu-Rt/internalin_Ig-like"/>
</dbReference>
<dbReference type="InterPro" id="IPR007348">
    <property type="entry name" value="CopC_dom"/>
</dbReference>
<organism evidence="7">
    <name type="scientific">freshwater metagenome</name>
    <dbReference type="NCBI Taxonomy" id="449393"/>
    <lineage>
        <taxon>unclassified sequences</taxon>
        <taxon>metagenomes</taxon>
        <taxon>ecological metagenomes</taxon>
    </lineage>
</organism>
<evidence type="ECO:0000256" key="3">
    <source>
        <dbReference type="ARBA" id="ARBA00022729"/>
    </source>
</evidence>
<keyword evidence="5" id="KW-1133">Transmembrane helix</keyword>
<reference evidence="7" key="1">
    <citation type="submission" date="2020-05" db="EMBL/GenBank/DDBJ databases">
        <authorList>
            <person name="Chiriac C."/>
            <person name="Salcher M."/>
            <person name="Ghai R."/>
            <person name="Kavagutti S V."/>
        </authorList>
    </citation>
    <scope>NUCLEOTIDE SEQUENCE</scope>
</reference>
<dbReference type="GO" id="GO:0006825">
    <property type="term" value="P:copper ion transport"/>
    <property type="evidence" value="ECO:0007669"/>
    <property type="project" value="InterPro"/>
</dbReference>
<evidence type="ECO:0000313" key="7">
    <source>
        <dbReference type="EMBL" id="CAB4534105.1"/>
    </source>
</evidence>
<evidence type="ECO:0000256" key="2">
    <source>
        <dbReference type="ARBA" id="ARBA00022723"/>
    </source>
</evidence>
<feature type="domain" description="CopC" evidence="6">
    <location>
        <begin position="27"/>
        <end position="121"/>
    </location>
</feature>
<dbReference type="AlphaFoldDB" id="A0A6J6B5F2"/>
<keyword evidence="2" id="KW-0479">Metal-binding</keyword>
<comment type="subcellular location">
    <subcellularLocation>
        <location evidence="1">Cell envelope</location>
    </subcellularLocation>
</comment>
<dbReference type="EMBL" id="CAEZSN010000006">
    <property type="protein sequence ID" value="CAB4534105.1"/>
    <property type="molecule type" value="Genomic_DNA"/>
</dbReference>
<dbReference type="GO" id="GO:0005507">
    <property type="term" value="F:copper ion binding"/>
    <property type="evidence" value="ECO:0007669"/>
    <property type="project" value="InterPro"/>
</dbReference>
<dbReference type="PANTHER" id="PTHR34820">
    <property type="entry name" value="INNER MEMBRANE PROTEIN YEBZ"/>
    <property type="match status" value="1"/>
</dbReference>
<dbReference type="GO" id="GO:0042597">
    <property type="term" value="C:periplasmic space"/>
    <property type="evidence" value="ECO:0007669"/>
    <property type="project" value="InterPro"/>
</dbReference>
<dbReference type="GO" id="GO:0005886">
    <property type="term" value="C:plasma membrane"/>
    <property type="evidence" value="ECO:0007669"/>
    <property type="project" value="TreeGrafter"/>
</dbReference>